<evidence type="ECO:0000313" key="3">
    <source>
        <dbReference type="EMBL" id="CAD6195180.1"/>
    </source>
</evidence>
<dbReference type="PANTHER" id="PTHR43802">
    <property type="entry name" value="ENOYL-COA HYDRATASE"/>
    <property type="match status" value="1"/>
</dbReference>
<organism evidence="3 4">
    <name type="scientific">Caenorhabditis auriculariae</name>
    <dbReference type="NCBI Taxonomy" id="2777116"/>
    <lineage>
        <taxon>Eukaryota</taxon>
        <taxon>Metazoa</taxon>
        <taxon>Ecdysozoa</taxon>
        <taxon>Nematoda</taxon>
        <taxon>Chromadorea</taxon>
        <taxon>Rhabditida</taxon>
        <taxon>Rhabditina</taxon>
        <taxon>Rhabditomorpha</taxon>
        <taxon>Rhabditoidea</taxon>
        <taxon>Rhabditidae</taxon>
        <taxon>Peloderinae</taxon>
        <taxon>Caenorhabditis</taxon>
    </lineage>
</organism>
<name>A0A8S1HPY5_9PELO</name>
<gene>
    <name evidence="3" type="ORF">CAUJ_LOCUS11099</name>
</gene>
<dbReference type="InterPro" id="IPR029045">
    <property type="entry name" value="ClpP/crotonase-like_dom_sf"/>
</dbReference>
<dbReference type="GO" id="GO:0003824">
    <property type="term" value="F:catalytic activity"/>
    <property type="evidence" value="ECO:0007669"/>
    <property type="project" value="InterPro"/>
</dbReference>
<dbReference type="EMBL" id="CAJGYM010000052">
    <property type="protein sequence ID" value="CAD6195180.1"/>
    <property type="molecule type" value="Genomic_DNA"/>
</dbReference>
<dbReference type="AlphaFoldDB" id="A0A8S1HPY5"/>
<dbReference type="OrthoDB" id="448450at2759"/>
<dbReference type="SUPFAM" id="SSF52096">
    <property type="entry name" value="ClpP/crotonase"/>
    <property type="match status" value="1"/>
</dbReference>
<protein>
    <submittedName>
        <fullName evidence="3">Uncharacterized protein</fullName>
    </submittedName>
</protein>
<dbReference type="PANTHER" id="PTHR43802:SF1">
    <property type="entry name" value="IP11341P-RELATED"/>
    <property type="match status" value="1"/>
</dbReference>
<dbReference type="NCBIfam" id="NF006108">
    <property type="entry name" value="PRK08259.1"/>
    <property type="match status" value="1"/>
</dbReference>
<dbReference type="Gene3D" id="3.90.226.10">
    <property type="entry name" value="2-enoyl-CoA Hydratase, Chain A, domain 1"/>
    <property type="match status" value="1"/>
</dbReference>
<keyword evidence="4" id="KW-1185">Reference proteome</keyword>
<dbReference type="InterPro" id="IPR001753">
    <property type="entry name" value="Enoyl-CoA_hydra/iso"/>
</dbReference>
<dbReference type="CDD" id="cd06558">
    <property type="entry name" value="crotonase-like"/>
    <property type="match status" value="1"/>
</dbReference>
<dbReference type="Proteomes" id="UP000835052">
    <property type="component" value="Unassembled WGS sequence"/>
</dbReference>
<evidence type="ECO:0000313" key="4">
    <source>
        <dbReference type="Proteomes" id="UP000835052"/>
    </source>
</evidence>
<dbReference type="PROSITE" id="PS00166">
    <property type="entry name" value="ENOYL_COA_HYDRATASE"/>
    <property type="match status" value="1"/>
</dbReference>
<evidence type="ECO:0000256" key="2">
    <source>
        <dbReference type="RuleBase" id="RU003707"/>
    </source>
</evidence>
<sequence length="256" mass="28290">MANVVKTRLEGPVFYISINRPEKKNCINHETARQLVTAFEKFNEDENAKVAVFHGEGSNFCTGYDLSEVSRGDFEHYDPDFLEKYRYLGPTNMKIKKPLIAAIEGYAVAGGLELSLMADMRVCGKSATFGVFCRKVGVPLIDGGTIRLPRVVGFGRAMDMILTGRGVGAEEALSWGLMNRVVSDGQAVAEATKLAQQIASFPEQCMLADRNSSYYSLDHTTEESFAREYENISVLGESIKGAQQFMQSQAKKKSKL</sequence>
<reference evidence="3" key="1">
    <citation type="submission" date="2020-10" db="EMBL/GenBank/DDBJ databases">
        <authorList>
            <person name="Kikuchi T."/>
        </authorList>
    </citation>
    <scope>NUCLEOTIDE SEQUENCE</scope>
    <source>
        <strain evidence="3">NKZ352</strain>
    </source>
</reference>
<evidence type="ECO:0000256" key="1">
    <source>
        <dbReference type="ARBA" id="ARBA00005254"/>
    </source>
</evidence>
<accession>A0A8S1HPY5</accession>
<comment type="caution">
    <text evidence="3">The sequence shown here is derived from an EMBL/GenBank/DDBJ whole genome shotgun (WGS) entry which is preliminary data.</text>
</comment>
<dbReference type="Gene3D" id="1.10.287.2460">
    <property type="match status" value="1"/>
</dbReference>
<proteinExistence type="inferred from homology"/>
<dbReference type="InterPro" id="IPR018376">
    <property type="entry name" value="Enoyl-CoA_hyd/isom_CS"/>
</dbReference>
<dbReference type="Pfam" id="PF00378">
    <property type="entry name" value="ECH_1"/>
    <property type="match status" value="1"/>
</dbReference>
<comment type="similarity">
    <text evidence="1 2">Belongs to the enoyl-CoA hydratase/isomerase family.</text>
</comment>